<dbReference type="Proteomes" id="UP000078599">
    <property type="component" value="Unassembled WGS sequence"/>
</dbReference>
<organism evidence="1 3">
    <name type="scientific">Thiomonas arsenitoxydans (strain DSM 22701 / CIP 110005 / 3As)</name>
    <dbReference type="NCBI Taxonomy" id="426114"/>
    <lineage>
        <taxon>Bacteria</taxon>
        <taxon>Pseudomonadati</taxon>
        <taxon>Pseudomonadota</taxon>
        <taxon>Betaproteobacteria</taxon>
        <taxon>Burkholderiales</taxon>
        <taxon>Thiomonas</taxon>
    </lineage>
</organism>
<keyword evidence="4" id="KW-1185">Reference proteome</keyword>
<dbReference type="EMBL" id="CTRI01000023">
    <property type="protein sequence ID" value="CQR33591.1"/>
    <property type="molecule type" value="Genomic_DNA"/>
</dbReference>
<name>D6CSN6_THIA3</name>
<reference evidence="3" key="2">
    <citation type="journal article" date="2010" name="PLoS Genet.">
        <title>Structure, function, and evolution of the Thiomonas spp. genome.</title>
        <authorList>
            <person name="Arsene-Ploetze F."/>
            <person name="Koechler S."/>
            <person name="Marchal M."/>
            <person name="Coppee J.Y."/>
            <person name="Chandler M."/>
            <person name="Bonnefoy V."/>
            <person name="Brochier-Armanet C."/>
            <person name="Barakat M."/>
            <person name="Barbe V."/>
            <person name="Battaglia-Brunet F."/>
            <person name="Bruneel O."/>
            <person name="Bryan C.G."/>
            <person name="Cleiss-Arnold J."/>
            <person name="Cruveiller S."/>
            <person name="Erhardt M."/>
            <person name="Heinrich-Salmeron A."/>
            <person name="Hommais F."/>
            <person name="Joulian C."/>
            <person name="Krin E."/>
            <person name="Lieutaud A."/>
            <person name="Lievremont D."/>
            <person name="Michel C."/>
            <person name="Muller D."/>
            <person name="Ortet P."/>
            <person name="Proux C."/>
            <person name="Siguier P."/>
            <person name="Roche D."/>
            <person name="Rouy Z."/>
            <person name="Salvignol G."/>
            <person name="Slyemi D."/>
            <person name="Talla E."/>
            <person name="Weiss S."/>
            <person name="Weissenbach J."/>
            <person name="Medigue C."/>
            <person name="Bertin P.N."/>
        </authorList>
    </citation>
    <scope>NUCLEOTIDE SEQUENCE [LARGE SCALE GENOMIC DNA]</scope>
    <source>
        <strain evidence="3">DSM 22701 / CIP 110005 / 3As</strain>
    </source>
</reference>
<evidence type="ECO:0000313" key="1">
    <source>
        <dbReference type="EMBL" id="CAZ88305.1"/>
    </source>
</evidence>
<gene>
    <name evidence="1" type="ordered locus">THI_1627</name>
    <name evidence="2" type="ORF">THICB1_30178</name>
</gene>
<reference evidence="2 4" key="4">
    <citation type="submission" date="2015-03" db="EMBL/GenBank/DDBJ databases">
        <authorList>
            <person name="Regsiter A."/>
            <person name="william w."/>
        </authorList>
    </citation>
    <scope>NUCLEOTIDE SEQUENCE [LARGE SCALE GENOMIC DNA]</scope>
    <source>
        <strain evidence="2 4">CB1</strain>
    </source>
</reference>
<evidence type="ECO:0000313" key="4">
    <source>
        <dbReference type="Proteomes" id="UP000078599"/>
    </source>
</evidence>
<dbReference type="KEGG" id="thi:THI_1627"/>
<proteinExistence type="predicted"/>
<dbReference type="AlphaFoldDB" id="D6CSN6"/>
<dbReference type="HOGENOM" id="CLU_3158864_0_0_4"/>
<protein>
    <recommendedName>
        <fullName evidence="5">Chloride channel protein</fullName>
    </recommendedName>
</protein>
<reference evidence="1" key="3">
    <citation type="submission" date="2010-07" db="EMBL/GenBank/DDBJ databases">
        <authorList>
            <person name="Genoscope - CEA"/>
        </authorList>
    </citation>
    <scope>NUCLEOTIDE SEQUENCE</scope>
    <source>
        <strain evidence="1">3As</strain>
    </source>
</reference>
<accession>D6CSN6</accession>
<dbReference type="EMBL" id="FP475956">
    <property type="protein sequence ID" value="CAZ88305.1"/>
    <property type="molecule type" value="Genomic_DNA"/>
</dbReference>
<sequence length="55" mass="6102">MPIATKLMAPTMLAVVISFLLQVWLTRKARYPSLYEAQLPGPEQSPIYKSAPGAR</sequence>
<reference key="1">
    <citation type="submission" date="2009-07" db="EMBL/GenBank/DDBJ databases">
        <authorList>
            <person name="Genoscope - CEA"/>
        </authorList>
    </citation>
    <scope>NUCLEOTIDE SEQUENCE</scope>
    <source>
        <strain>3As</strain>
    </source>
</reference>
<evidence type="ECO:0000313" key="3">
    <source>
        <dbReference type="Proteomes" id="UP000002372"/>
    </source>
</evidence>
<evidence type="ECO:0008006" key="5">
    <source>
        <dbReference type="Google" id="ProtNLM"/>
    </source>
</evidence>
<evidence type="ECO:0000313" key="2">
    <source>
        <dbReference type="EMBL" id="CQR33591.1"/>
    </source>
</evidence>
<dbReference type="RefSeq" id="WP_013105636.1">
    <property type="nucleotide sequence ID" value="NC_014145.1"/>
</dbReference>
<dbReference type="Proteomes" id="UP000002372">
    <property type="component" value="Chromosome"/>
</dbReference>